<dbReference type="OrthoDB" id="1848647at2"/>
<sequence>MQIKRDRCDNFYTFDNKALGNCFTVYNGKEIYHYEFEINQNQALVKYDSIIFIKDAINEFRKYNKNVIRFYNSDRSFYLGFDEIQTFKLPIDILQPSKFFIDMDKYKAIEKHLENETFVVPVCIIDDEYVLLDGHARVRYLIDNYIKMIDVYMDNPSINVQNYVYIAKENNLFKVKNMEILPHEEYLEYLEQTGIEDN</sequence>
<dbReference type="InParanoid" id="A0A397S243"/>
<dbReference type="RefSeq" id="WP_119015771.1">
    <property type="nucleotide sequence ID" value="NZ_QXEV01000004.1"/>
</dbReference>
<dbReference type="Gene3D" id="3.90.1530.10">
    <property type="entry name" value="Conserved hypothetical protein from pyrococcus furiosus pfu- 392566-001, ParB domain"/>
    <property type="match status" value="1"/>
</dbReference>
<accession>A0A397S243</accession>
<evidence type="ECO:0000313" key="2">
    <source>
        <dbReference type="Proteomes" id="UP000266506"/>
    </source>
</evidence>
<dbReference type="AlphaFoldDB" id="A0A397S243"/>
<keyword evidence="2" id="KW-1185">Reference proteome</keyword>
<proteinExistence type="predicted"/>
<comment type="caution">
    <text evidence="1">The sequence shown here is derived from an EMBL/GenBank/DDBJ whole genome shotgun (WGS) entry which is preliminary data.</text>
</comment>
<dbReference type="InterPro" id="IPR036086">
    <property type="entry name" value="ParB/Sulfiredoxin_sf"/>
</dbReference>
<gene>
    <name evidence="1" type="ORF">EI71_00604</name>
</gene>
<evidence type="ECO:0000313" key="1">
    <source>
        <dbReference type="EMBL" id="RIA78027.1"/>
    </source>
</evidence>
<dbReference type="SUPFAM" id="SSF110849">
    <property type="entry name" value="ParB/Sulfiredoxin"/>
    <property type="match status" value="1"/>
</dbReference>
<dbReference type="Proteomes" id="UP000266506">
    <property type="component" value="Unassembled WGS sequence"/>
</dbReference>
<reference evidence="1 2" key="1">
    <citation type="submission" date="2018-08" db="EMBL/GenBank/DDBJ databases">
        <title>Genomic Encyclopedia of Archaeal and Bacterial Type Strains, Phase II (KMG-II): from individual species to whole genera.</title>
        <authorList>
            <person name="Goeker M."/>
        </authorList>
    </citation>
    <scope>NUCLEOTIDE SEQUENCE [LARGE SCALE GENOMIC DNA]</scope>
    <source>
        <strain evidence="1 2">ATCC 27112</strain>
    </source>
</reference>
<organism evidence="1 2">
    <name type="scientific">Anaeroplasma bactoclasticum</name>
    <dbReference type="NCBI Taxonomy" id="2088"/>
    <lineage>
        <taxon>Bacteria</taxon>
        <taxon>Bacillati</taxon>
        <taxon>Mycoplasmatota</taxon>
        <taxon>Mollicutes</taxon>
        <taxon>Anaeroplasmatales</taxon>
        <taxon>Anaeroplasmataceae</taxon>
        <taxon>Anaeroplasma</taxon>
    </lineage>
</organism>
<protein>
    <submittedName>
        <fullName evidence="1">Uncharacterized protein</fullName>
    </submittedName>
</protein>
<name>A0A397S243_9MOLU</name>
<dbReference type="EMBL" id="QXEV01000004">
    <property type="protein sequence ID" value="RIA78027.1"/>
    <property type="molecule type" value="Genomic_DNA"/>
</dbReference>